<dbReference type="RefSeq" id="WP_220337374.1">
    <property type="nucleotide sequence ID" value="NZ_JAEUAK010000013.1"/>
</dbReference>
<keyword evidence="1" id="KW-1133">Transmembrane helix</keyword>
<accession>A0ABS7H0Y7</accession>
<feature type="transmembrane region" description="Helical" evidence="1">
    <location>
        <begin position="86"/>
        <end position="105"/>
    </location>
</feature>
<feature type="transmembrane region" description="Helical" evidence="1">
    <location>
        <begin position="52"/>
        <end position="74"/>
    </location>
</feature>
<keyword evidence="4" id="KW-1185">Reference proteome</keyword>
<organism evidence="3 4">
    <name type="scientific">Rhizobium mesosinicum</name>
    <dbReference type="NCBI Taxonomy" id="335017"/>
    <lineage>
        <taxon>Bacteria</taxon>
        <taxon>Pseudomonadati</taxon>
        <taxon>Pseudomonadota</taxon>
        <taxon>Alphaproteobacteria</taxon>
        <taxon>Hyphomicrobiales</taxon>
        <taxon>Rhizobiaceae</taxon>
        <taxon>Rhizobium/Agrobacterium group</taxon>
        <taxon>Rhizobium</taxon>
    </lineage>
</organism>
<keyword evidence="1" id="KW-0472">Membrane</keyword>
<dbReference type="EMBL" id="JAEUAK010000013">
    <property type="protein sequence ID" value="MBW9055938.1"/>
    <property type="molecule type" value="Genomic_DNA"/>
</dbReference>
<proteinExistence type="predicted"/>
<dbReference type="PIRSF" id="PIRSF029509">
    <property type="entry name" value="UCP029509"/>
    <property type="match status" value="1"/>
</dbReference>
<gene>
    <name evidence="3" type="ORF">JNB85_26360</name>
</gene>
<evidence type="ECO:0000259" key="2">
    <source>
        <dbReference type="Pfam" id="PF09990"/>
    </source>
</evidence>
<evidence type="ECO:0000313" key="3">
    <source>
        <dbReference type="EMBL" id="MBW9055938.1"/>
    </source>
</evidence>
<dbReference type="Pfam" id="PF09990">
    <property type="entry name" value="DUF2231"/>
    <property type="match status" value="1"/>
</dbReference>
<comment type="caution">
    <text evidence="3">The sequence shown here is derived from an EMBL/GenBank/DDBJ whole genome shotgun (WGS) entry which is preliminary data.</text>
</comment>
<sequence>MTYPITRSYVAIAAPPLRSIPLHFSAACLTGALLTDIAYWRTAEMMWTNFSAWLLTFGLLLGALAAIAVLIDIFSGRLLLRGGLGWLYIIGNIAAFVVSLFNAFIHSRDAWASVVPTGLTLSIVAAVLIVINACLGWAIIRQRTGGLEE</sequence>
<protein>
    <submittedName>
        <fullName evidence="3">DUF2231 domain-containing protein</fullName>
    </submittedName>
</protein>
<keyword evidence="1" id="KW-0812">Transmembrane</keyword>
<evidence type="ECO:0000256" key="1">
    <source>
        <dbReference type="SAM" id="Phobius"/>
    </source>
</evidence>
<evidence type="ECO:0000313" key="4">
    <source>
        <dbReference type="Proteomes" id="UP000717752"/>
    </source>
</evidence>
<feature type="domain" description="DUF2231" evidence="2">
    <location>
        <begin position="16"/>
        <end position="138"/>
    </location>
</feature>
<dbReference type="Proteomes" id="UP000717752">
    <property type="component" value="Unassembled WGS sequence"/>
</dbReference>
<name>A0ABS7H0Y7_9HYPH</name>
<feature type="transmembrane region" description="Helical" evidence="1">
    <location>
        <begin position="117"/>
        <end position="140"/>
    </location>
</feature>
<reference evidence="3 4" key="1">
    <citation type="journal article" date="2021" name="MBio">
        <title>Poor Competitiveness of Bradyrhizobium in Pigeon Pea Root Colonization in Indian Soils.</title>
        <authorList>
            <person name="Chalasani D."/>
            <person name="Basu A."/>
            <person name="Pullabhotla S.V.S.R.N."/>
            <person name="Jorrin B."/>
            <person name="Neal A.L."/>
            <person name="Poole P.S."/>
            <person name="Podile A.R."/>
            <person name="Tkacz A."/>
        </authorList>
    </citation>
    <scope>NUCLEOTIDE SEQUENCE [LARGE SCALE GENOMIC DNA]</scope>
    <source>
        <strain evidence="3 4">HU56</strain>
    </source>
</reference>
<dbReference type="InterPro" id="IPR016923">
    <property type="entry name" value="UCP029509"/>
</dbReference>
<dbReference type="InterPro" id="IPR019251">
    <property type="entry name" value="DUF2231_TM"/>
</dbReference>